<dbReference type="Gene3D" id="3.30.365.10">
    <property type="entry name" value="Aldehyde oxidase/xanthine dehydrogenase, molybdopterin binding domain"/>
    <property type="match status" value="1"/>
</dbReference>
<dbReference type="AlphaFoldDB" id="A0A445ETD8"/>
<feature type="signal peptide" evidence="2">
    <location>
        <begin position="1"/>
        <end position="23"/>
    </location>
</feature>
<sequence>MPADSKFRVKLLLLLLQRLRVETRDGVTITERGKEKINRASSSPTIEKTRCPPSESRASSSSSPPPPSPPPRHPVHVFNSKIDEGRKALQRSQLLFRRKEDTRAIEDISKCIEHLWLVLRYAILNLEVIQAAISLAKQEGLLVSLDLASFEAGALVHVYTDGTVLVAHEGVEMGQGLHTKVAQITASAFNILLSSVFISDTSTNKVRMEPVASRNNFNSFAKEESRSAAIGRQQMVTEKGGNSIQTLGRDSVRNEEKTRRLLAGGEGFMLLHKISNAFHLELVWHQIPWLCVEEQNSLLWKIFAIINGLCLGWIRLKPPSGSAVPIAEYIPGQESGVRSVDEWTQISQVANSNF</sequence>
<feature type="domain" description="Aldehyde oxidase/xanthine dehydrogenase second molybdopterin binding" evidence="3">
    <location>
        <begin position="151"/>
        <end position="215"/>
    </location>
</feature>
<dbReference type="SUPFAM" id="SSF56003">
    <property type="entry name" value="Molybdenum cofactor-binding domain"/>
    <property type="match status" value="1"/>
</dbReference>
<feature type="chain" id="PRO_5019091108" description="Aldehyde oxidase/xanthine dehydrogenase second molybdopterin binding domain-containing protein" evidence="2">
    <location>
        <begin position="24"/>
        <end position="354"/>
    </location>
</feature>
<keyword evidence="5" id="KW-1185">Reference proteome</keyword>
<accession>A0A445ETD8</accession>
<dbReference type="PANTHER" id="PTHR45444">
    <property type="entry name" value="XANTHINE DEHYDROGENASE"/>
    <property type="match status" value="1"/>
</dbReference>
<dbReference type="PANTHER" id="PTHR45444:SF3">
    <property type="entry name" value="XANTHINE DEHYDROGENASE"/>
    <property type="match status" value="1"/>
</dbReference>
<feature type="compositionally biased region" description="Low complexity" evidence="1">
    <location>
        <begin position="52"/>
        <end position="62"/>
    </location>
</feature>
<feature type="compositionally biased region" description="Pro residues" evidence="1">
    <location>
        <begin position="63"/>
        <end position="72"/>
    </location>
</feature>
<evidence type="ECO:0000313" key="5">
    <source>
        <dbReference type="Proteomes" id="UP000289738"/>
    </source>
</evidence>
<comment type="caution">
    <text evidence="4">The sequence shown here is derived from an EMBL/GenBank/DDBJ whole genome shotgun (WGS) entry which is preliminary data.</text>
</comment>
<proteinExistence type="predicted"/>
<dbReference type="InterPro" id="IPR046867">
    <property type="entry name" value="AldOxase/xan_DH_MoCoBD2"/>
</dbReference>
<keyword evidence="2" id="KW-0732">Signal</keyword>
<dbReference type="Pfam" id="PF20256">
    <property type="entry name" value="MoCoBD_2"/>
    <property type="match status" value="1"/>
</dbReference>
<dbReference type="GO" id="GO:0005506">
    <property type="term" value="F:iron ion binding"/>
    <property type="evidence" value="ECO:0007669"/>
    <property type="project" value="InterPro"/>
</dbReference>
<evidence type="ECO:0000313" key="4">
    <source>
        <dbReference type="EMBL" id="RYR78768.1"/>
    </source>
</evidence>
<evidence type="ECO:0000256" key="1">
    <source>
        <dbReference type="SAM" id="MobiDB-lite"/>
    </source>
</evidence>
<name>A0A445ETD8_ARAHY</name>
<gene>
    <name evidence="4" type="ORF">Ahy_A01g003626</name>
</gene>
<evidence type="ECO:0000259" key="3">
    <source>
        <dbReference type="Pfam" id="PF20256"/>
    </source>
</evidence>
<dbReference type="STRING" id="3818.A0A445ETD8"/>
<reference evidence="4 5" key="1">
    <citation type="submission" date="2019-01" db="EMBL/GenBank/DDBJ databases">
        <title>Sequencing of cultivated peanut Arachis hypogaea provides insights into genome evolution and oil improvement.</title>
        <authorList>
            <person name="Chen X."/>
        </authorList>
    </citation>
    <scope>NUCLEOTIDE SEQUENCE [LARGE SCALE GENOMIC DNA]</scope>
    <source>
        <strain evidence="5">cv. Fuhuasheng</strain>
        <tissue evidence="4">Leaves</tissue>
    </source>
</reference>
<evidence type="ECO:0000256" key="2">
    <source>
        <dbReference type="SAM" id="SignalP"/>
    </source>
</evidence>
<dbReference type="InterPro" id="IPR016208">
    <property type="entry name" value="Ald_Oxase/xanthine_DH-like"/>
</dbReference>
<protein>
    <recommendedName>
        <fullName evidence="3">Aldehyde oxidase/xanthine dehydrogenase second molybdopterin binding domain-containing protein</fullName>
    </recommendedName>
</protein>
<dbReference type="Proteomes" id="UP000289738">
    <property type="component" value="Chromosome A01"/>
</dbReference>
<organism evidence="4 5">
    <name type="scientific">Arachis hypogaea</name>
    <name type="common">Peanut</name>
    <dbReference type="NCBI Taxonomy" id="3818"/>
    <lineage>
        <taxon>Eukaryota</taxon>
        <taxon>Viridiplantae</taxon>
        <taxon>Streptophyta</taxon>
        <taxon>Embryophyta</taxon>
        <taxon>Tracheophyta</taxon>
        <taxon>Spermatophyta</taxon>
        <taxon>Magnoliopsida</taxon>
        <taxon>eudicotyledons</taxon>
        <taxon>Gunneridae</taxon>
        <taxon>Pentapetalae</taxon>
        <taxon>rosids</taxon>
        <taxon>fabids</taxon>
        <taxon>Fabales</taxon>
        <taxon>Fabaceae</taxon>
        <taxon>Papilionoideae</taxon>
        <taxon>50 kb inversion clade</taxon>
        <taxon>dalbergioids sensu lato</taxon>
        <taxon>Dalbergieae</taxon>
        <taxon>Pterocarpus clade</taxon>
        <taxon>Arachis</taxon>
    </lineage>
</organism>
<dbReference type="EMBL" id="SDMP01000001">
    <property type="protein sequence ID" value="RYR78768.1"/>
    <property type="molecule type" value="Genomic_DNA"/>
</dbReference>
<feature type="region of interest" description="Disordered" evidence="1">
    <location>
        <begin position="32"/>
        <end position="77"/>
    </location>
</feature>
<dbReference type="InterPro" id="IPR037165">
    <property type="entry name" value="AldOxase/xan_DH_Mopterin-bd_sf"/>
</dbReference>
<dbReference type="GO" id="GO:0016491">
    <property type="term" value="F:oxidoreductase activity"/>
    <property type="evidence" value="ECO:0007669"/>
    <property type="project" value="InterPro"/>
</dbReference>